<sequence>MPGAVTEMLAEADKLSEVISRLEREIRQEQMRLSKADENFSALGANFLEALIATHVPGVGPKDTVNINRRTLIPEIWPEGDETAAYSFFTAGSGGKKTLFTICFALALHRTAAIKGMPVPSLLIIDTPLKNITPDINPELVAAFYKYLYRIAETDLLNHQIVIIDQALVEPSPESALDFVDRLMTEDDPEHPPLISYYHGP</sequence>
<comment type="caution">
    <text evidence="2">The sequence shown here is derived from an EMBL/GenBank/DDBJ whole genome shotgun (WGS) entry which is preliminary data.</text>
</comment>
<evidence type="ECO:0000256" key="1">
    <source>
        <dbReference type="SAM" id="Coils"/>
    </source>
</evidence>
<dbReference type="InterPro" id="IPR027417">
    <property type="entry name" value="P-loop_NTPase"/>
</dbReference>
<name>A0A0N1FH90_9HYPH</name>
<keyword evidence="3" id="KW-1185">Reference proteome</keyword>
<evidence type="ECO:0000313" key="3">
    <source>
        <dbReference type="Proteomes" id="UP000037822"/>
    </source>
</evidence>
<feature type="coiled-coil region" evidence="1">
    <location>
        <begin position="5"/>
        <end position="39"/>
    </location>
</feature>
<dbReference type="PATRIC" id="fig|1526658.3.peg.4276"/>
<gene>
    <name evidence="2" type="ORF">AE618_02835</name>
</gene>
<keyword evidence="1" id="KW-0175">Coiled coil</keyword>
<dbReference type="Proteomes" id="UP000037822">
    <property type="component" value="Unassembled WGS sequence"/>
</dbReference>
<reference evidence="2 3" key="1">
    <citation type="submission" date="2015-07" db="EMBL/GenBank/DDBJ databases">
        <title>Whole genome sequencing of Bosea vaviloviae isolated from cave pool.</title>
        <authorList>
            <person name="Tan N.E.H."/>
            <person name="Lee Y.P."/>
            <person name="Gan H.M."/>
            <person name="Barton H."/>
            <person name="Savka M.A."/>
        </authorList>
    </citation>
    <scope>NUCLEOTIDE SEQUENCE [LARGE SCALE GENOMIC DNA]</scope>
    <source>
        <strain evidence="2 3">SD260</strain>
    </source>
</reference>
<accession>A0A0N1FH90</accession>
<organism evidence="2 3">
    <name type="scientific">Bosea vaviloviae</name>
    <dbReference type="NCBI Taxonomy" id="1526658"/>
    <lineage>
        <taxon>Bacteria</taxon>
        <taxon>Pseudomonadati</taxon>
        <taxon>Pseudomonadota</taxon>
        <taxon>Alphaproteobacteria</taxon>
        <taxon>Hyphomicrobiales</taxon>
        <taxon>Boseaceae</taxon>
        <taxon>Bosea</taxon>
    </lineage>
</organism>
<proteinExistence type="predicted"/>
<dbReference type="EMBL" id="LGSZ01000018">
    <property type="protein sequence ID" value="KPH82588.1"/>
    <property type="molecule type" value="Genomic_DNA"/>
</dbReference>
<protein>
    <submittedName>
        <fullName evidence="2">Uncharacterized protein</fullName>
    </submittedName>
</protein>
<dbReference type="Gene3D" id="3.40.50.300">
    <property type="entry name" value="P-loop containing nucleotide triphosphate hydrolases"/>
    <property type="match status" value="1"/>
</dbReference>
<evidence type="ECO:0000313" key="2">
    <source>
        <dbReference type="EMBL" id="KPH82588.1"/>
    </source>
</evidence>
<dbReference type="AlphaFoldDB" id="A0A0N1FH90"/>